<dbReference type="Proteomes" id="UP000027138">
    <property type="component" value="Unassembled WGS sequence"/>
</dbReference>
<dbReference type="AlphaFoldDB" id="A0A067LI61"/>
<reference evidence="5 6" key="1">
    <citation type="journal article" date="2014" name="PLoS ONE">
        <title>Global Analysis of Gene Expression Profiles in Physic Nut (Jatropha curcas L.) Seedlings Exposed to Salt Stress.</title>
        <authorList>
            <person name="Zhang L."/>
            <person name="Zhang C."/>
            <person name="Wu P."/>
            <person name="Chen Y."/>
            <person name="Li M."/>
            <person name="Jiang H."/>
            <person name="Wu G."/>
        </authorList>
    </citation>
    <scope>NUCLEOTIDE SEQUENCE [LARGE SCALE GENOMIC DNA]</scope>
    <source>
        <strain evidence="6">cv. GZQX0401</strain>
        <tissue evidence="5">Young leaves</tissue>
    </source>
</reference>
<evidence type="ECO:0000256" key="3">
    <source>
        <dbReference type="PROSITE-ProRule" id="PRU00708"/>
    </source>
</evidence>
<evidence type="ECO:0000313" key="6">
    <source>
        <dbReference type="Proteomes" id="UP000027138"/>
    </source>
</evidence>
<dbReference type="Pfam" id="PF01535">
    <property type="entry name" value="PPR"/>
    <property type="match status" value="1"/>
</dbReference>
<dbReference type="PANTHER" id="PTHR47447:SF28">
    <property type="entry name" value="PENTACOTRIPEPTIDE-REPEAT REGION OF PRORP DOMAIN-CONTAINING PROTEIN"/>
    <property type="match status" value="1"/>
</dbReference>
<feature type="repeat" description="PPR" evidence="3">
    <location>
        <begin position="214"/>
        <end position="248"/>
    </location>
</feature>
<dbReference type="EMBL" id="KK914257">
    <property type="protein sequence ID" value="KDP43919.1"/>
    <property type="molecule type" value="Genomic_DNA"/>
</dbReference>
<accession>A0A067LI61</accession>
<evidence type="ECO:0000256" key="4">
    <source>
        <dbReference type="SAM" id="MobiDB-lite"/>
    </source>
</evidence>
<proteinExistence type="inferred from homology"/>
<evidence type="ECO:0000313" key="5">
    <source>
        <dbReference type="EMBL" id="KDP43919.1"/>
    </source>
</evidence>
<gene>
    <name evidence="5" type="ORF">JCGZ_20929</name>
</gene>
<dbReference type="Gene3D" id="1.25.40.10">
    <property type="entry name" value="Tetratricopeptide repeat domain"/>
    <property type="match status" value="1"/>
</dbReference>
<keyword evidence="6" id="KW-1185">Reference proteome</keyword>
<dbReference type="NCBIfam" id="TIGR00756">
    <property type="entry name" value="PPR"/>
    <property type="match status" value="3"/>
</dbReference>
<dbReference type="InterPro" id="IPR002885">
    <property type="entry name" value="PPR_rpt"/>
</dbReference>
<evidence type="ECO:0000256" key="1">
    <source>
        <dbReference type="ARBA" id="ARBA00007626"/>
    </source>
</evidence>
<feature type="repeat" description="PPR" evidence="3">
    <location>
        <begin position="249"/>
        <end position="283"/>
    </location>
</feature>
<dbReference type="InterPro" id="IPR011990">
    <property type="entry name" value="TPR-like_helical_dom_sf"/>
</dbReference>
<comment type="similarity">
    <text evidence="1">Belongs to the PPR family. P subfamily.</text>
</comment>
<feature type="region of interest" description="Disordered" evidence="4">
    <location>
        <begin position="60"/>
        <end position="129"/>
    </location>
</feature>
<evidence type="ECO:0000256" key="2">
    <source>
        <dbReference type="ARBA" id="ARBA00022737"/>
    </source>
</evidence>
<dbReference type="PANTHER" id="PTHR47447">
    <property type="entry name" value="OS03G0856100 PROTEIN"/>
    <property type="match status" value="1"/>
</dbReference>
<feature type="compositionally biased region" description="Basic and acidic residues" evidence="4">
    <location>
        <begin position="90"/>
        <end position="108"/>
    </location>
</feature>
<name>A0A067LI61_JATCU</name>
<dbReference type="OrthoDB" id="185373at2759"/>
<evidence type="ECO:0008006" key="7">
    <source>
        <dbReference type="Google" id="ProtNLM"/>
    </source>
</evidence>
<keyword evidence="2" id="KW-0677">Repeat</keyword>
<protein>
    <recommendedName>
        <fullName evidence="7">Pentacotripeptide-repeat region of PRORP domain-containing protein</fullName>
    </recommendedName>
</protein>
<organism evidence="5 6">
    <name type="scientific">Jatropha curcas</name>
    <name type="common">Barbados nut</name>
    <dbReference type="NCBI Taxonomy" id="180498"/>
    <lineage>
        <taxon>Eukaryota</taxon>
        <taxon>Viridiplantae</taxon>
        <taxon>Streptophyta</taxon>
        <taxon>Embryophyta</taxon>
        <taxon>Tracheophyta</taxon>
        <taxon>Spermatophyta</taxon>
        <taxon>Magnoliopsida</taxon>
        <taxon>eudicotyledons</taxon>
        <taxon>Gunneridae</taxon>
        <taxon>Pentapetalae</taxon>
        <taxon>rosids</taxon>
        <taxon>fabids</taxon>
        <taxon>Malpighiales</taxon>
        <taxon>Euphorbiaceae</taxon>
        <taxon>Crotonoideae</taxon>
        <taxon>Jatropheae</taxon>
        <taxon>Jatropha</taxon>
    </lineage>
</organism>
<dbReference type="PROSITE" id="PS51375">
    <property type="entry name" value="PPR"/>
    <property type="match status" value="3"/>
</dbReference>
<feature type="repeat" description="PPR" evidence="3">
    <location>
        <begin position="178"/>
        <end position="213"/>
    </location>
</feature>
<sequence>MAQLTQLRVFFKQALLFQSPSIAFTTTRVTQNSLLPPLLLHSNAPPLLSQRQKPFNRLFCSGTATDENGEKKTKPMNTKVNFSLSDSDSESDHEGDRKRSNHEIDRTKLPPPYDPFDKKPAIEEPEDPKDLQSVFHKMRAGGLMNNAVKMFDALSKDGLTHEALQLFSEIKDKGHMPEVIAHTAVIEAYANAGGQSKEAHKVFLRMLANGIAPNAYTYTVLIKGLSNDGKLVDAKKYLLEMMGKGMRPNAGTYTAVFEAFAKEEKVEEAKELLKQMKERGFVPDEKAVKEVVSNKRGQVFRTVINVLFNK</sequence>
<dbReference type="Pfam" id="PF13041">
    <property type="entry name" value="PPR_2"/>
    <property type="match status" value="2"/>
</dbReference>